<gene>
    <name evidence="1" type="ORF">PARMNEM_LOCUS11766</name>
</gene>
<evidence type="ECO:0000313" key="2">
    <source>
        <dbReference type="Proteomes" id="UP001314205"/>
    </source>
</evidence>
<keyword evidence="2" id="KW-1185">Reference proteome</keyword>
<name>A0AAV1LBK5_9NEOP</name>
<comment type="caution">
    <text evidence="1">The sequence shown here is derived from an EMBL/GenBank/DDBJ whole genome shotgun (WGS) entry which is preliminary data.</text>
</comment>
<reference evidence="1 2" key="1">
    <citation type="submission" date="2023-11" db="EMBL/GenBank/DDBJ databases">
        <authorList>
            <person name="Hedman E."/>
            <person name="Englund M."/>
            <person name="Stromberg M."/>
            <person name="Nyberg Akerstrom W."/>
            <person name="Nylinder S."/>
            <person name="Jareborg N."/>
            <person name="Kallberg Y."/>
            <person name="Kronander E."/>
        </authorList>
    </citation>
    <scope>NUCLEOTIDE SEQUENCE [LARGE SCALE GENOMIC DNA]</scope>
</reference>
<sequence length="66" mass="8465">MYEWRSTPHRLETIQHSPQWEKLFKDLHENWLCFTYVHKERWRKRARKKSTKSRQHSCLRESYLYI</sequence>
<proteinExistence type="predicted"/>
<dbReference type="AlphaFoldDB" id="A0AAV1LBK5"/>
<protein>
    <submittedName>
        <fullName evidence="1">Uncharacterized protein</fullName>
    </submittedName>
</protein>
<accession>A0AAV1LBK5</accession>
<evidence type="ECO:0000313" key="1">
    <source>
        <dbReference type="EMBL" id="CAK1591567.1"/>
    </source>
</evidence>
<dbReference type="EMBL" id="CAVLGL010000087">
    <property type="protein sequence ID" value="CAK1591567.1"/>
    <property type="molecule type" value="Genomic_DNA"/>
</dbReference>
<dbReference type="Proteomes" id="UP001314205">
    <property type="component" value="Unassembled WGS sequence"/>
</dbReference>
<organism evidence="1 2">
    <name type="scientific">Parnassius mnemosyne</name>
    <name type="common">clouded apollo</name>
    <dbReference type="NCBI Taxonomy" id="213953"/>
    <lineage>
        <taxon>Eukaryota</taxon>
        <taxon>Metazoa</taxon>
        <taxon>Ecdysozoa</taxon>
        <taxon>Arthropoda</taxon>
        <taxon>Hexapoda</taxon>
        <taxon>Insecta</taxon>
        <taxon>Pterygota</taxon>
        <taxon>Neoptera</taxon>
        <taxon>Endopterygota</taxon>
        <taxon>Lepidoptera</taxon>
        <taxon>Glossata</taxon>
        <taxon>Ditrysia</taxon>
        <taxon>Papilionoidea</taxon>
        <taxon>Papilionidae</taxon>
        <taxon>Parnassiinae</taxon>
        <taxon>Parnassini</taxon>
        <taxon>Parnassius</taxon>
        <taxon>Driopa</taxon>
    </lineage>
</organism>